<reference evidence="1" key="1">
    <citation type="submission" date="2020-02" db="EMBL/GenBank/DDBJ databases">
        <authorList>
            <person name="Meier V. D."/>
        </authorList>
    </citation>
    <scope>NUCLEOTIDE SEQUENCE</scope>
    <source>
        <strain evidence="1">AVDCRST_MAG53</strain>
    </source>
</reference>
<protein>
    <submittedName>
        <fullName evidence="1">Uncharacterized protein</fullName>
    </submittedName>
</protein>
<proteinExistence type="predicted"/>
<sequence length="65" mass="7320">MFVERRTWPVAPLYWMMMPSPLRLPVRCNWAKSSLASAVMSPMGIIVVPKPPVVVGSGESMRCTW</sequence>
<organism evidence="1">
    <name type="scientific">uncultured Solirubrobacteraceae bacterium</name>
    <dbReference type="NCBI Taxonomy" id="1162706"/>
    <lineage>
        <taxon>Bacteria</taxon>
        <taxon>Bacillati</taxon>
        <taxon>Actinomycetota</taxon>
        <taxon>Thermoleophilia</taxon>
        <taxon>Solirubrobacterales</taxon>
        <taxon>Solirubrobacteraceae</taxon>
        <taxon>environmental samples</taxon>
    </lineage>
</organism>
<name>A0A6J4SLV1_9ACTN</name>
<accession>A0A6J4SLV1</accession>
<evidence type="ECO:0000313" key="1">
    <source>
        <dbReference type="EMBL" id="CAA9495797.1"/>
    </source>
</evidence>
<dbReference type="AlphaFoldDB" id="A0A6J4SLV1"/>
<dbReference type="EMBL" id="CADCVR010000054">
    <property type="protein sequence ID" value="CAA9495797.1"/>
    <property type="molecule type" value="Genomic_DNA"/>
</dbReference>
<gene>
    <name evidence="1" type="ORF">AVDCRST_MAG53-1787</name>
</gene>